<protein>
    <recommendedName>
        <fullName evidence="1 2">Protein ApaG</fullName>
    </recommendedName>
</protein>
<proteinExistence type="inferred from homology"/>
<dbReference type="InterPro" id="IPR036767">
    <property type="entry name" value="ApaG_sf"/>
</dbReference>
<dbReference type="Pfam" id="PF04379">
    <property type="entry name" value="DUF525"/>
    <property type="match status" value="1"/>
</dbReference>
<dbReference type="PANTHER" id="PTHR14289:SF16">
    <property type="entry name" value="POLYMERASE DELTA-INTERACTING PROTEIN 2"/>
    <property type="match status" value="1"/>
</dbReference>
<evidence type="ECO:0000259" key="3">
    <source>
        <dbReference type="PROSITE" id="PS51087"/>
    </source>
</evidence>
<dbReference type="EMBL" id="FOCT01000008">
    <property type="protein sequence ID" value="SEN88816.1"/>
    <property type="molecule type" value="Genomic_DNA"/>
</dbReference>
<evidence type="ECO:0000256" key="2">
    <source>
        <dbReference type="HAMAP-Rule" id="MF_00791"/>
    </source>
</evidence>
<dbReference type="HAMAP" id="MF_00791">
    <property type="entry name" value="ApaG"/>
    <property type="match status" value="1"/>
</dbReference>
<dbReference type="Gene3D" id="2.60.40.1470">
    <property type="entry name" value="ApaG domain"/>
    <property type="match status" value="1"/>
</dbReference>
<evidence type="ECO:0000313" key="5">
    <source>
        <dbReference type="Proteomes" id="UP000183898"/>
    </source>
</evidence>
<dbReference type="AlphaFoldDB" id="A0A1H8K8L5"/>
<evidence type="ECO:0000256" key="1">
    <source>
        <dbReference type="ARBA" id="ARBA00017693"/>
    </source>
</evidence>
<accession>A0A1H8K8L5</accession>
<dbReference type="InterPro" id="IPR023065">
    <property type="entry name" value="Uncharacterised_ApaG"/>
</dbReference>
<feature type="domain" description="ApaG" evidence="3">
    <location>
        <begin position="22"/>
        <end position="146"/>
    </location>
</feature>
<dbReference type="SUPFAM" id="SSF110069">
    <property type="entry name" value="ApaG-like"/>
    <property type="match status" value="1"/>
</dbReference>
<gene>
    <name evidence="2" type="primary">apaG</name>
    <name evidence="4" type="ORF">SAMN05216404_10850</name>
</gene>
<dbReference type="InterPro" id="IPR007474">
    <property type="entry name" value="ApaG_domain"/>
</dbReference>
<dbReference type="NCBIfam" id="NF003967">
    <property type="entry name" value="PRK05461.1"/>
    <property type="match status" value="1"/>
</dbReference>
<reference evidence="4 5" key="1">
    <citation type="submission" date="2016-10" db="EMBL/GenBank/DDBJ databases">
        <authorList>
            <person name="de Groot N.N."/>
        </authorList>
    </citation>
    <scope>NUCLEOTIDE SEQUENCE [LARGE SCALE GENOMIC DNA]</scope>
    <source>
        <strain evidence="4 5">Nl18</strain>
    </source>
</reference>
<dbReference type="GO" id="GO:0070987">
    <property type="term" value="P:error-free translesion synthesis"/>
    <property type="evidence" value="ECO:0007669"/>
    <property type="project" value="TreeGrafter"/>
</dbReference>
<evidence type="ECO:0000313" key="4">
    <source>
        <dbReference type="EMBL" id="SEN88816.1"/>
    </source>
</evidence>
<organism evidence="4 5">
    <name type="scientific">Nitrosospira multiformis</name>
    <dbReference type="NCBI Taxonomy" id="1231"/>
    <lineage>
        <taxon>Bacteria</taxon>
        <taxon>Pseudomonadati</taxon>
        <taxon>Pseudomonadota</taxon>
        <taxon>Betaproteobacteria</taxon>
        <taxon>Nitrosomonadales</taxon>
        <taxon>Nitrosomonadaceae</taxon>
        <taxon>Nitrosospira</taxon>
    </lineage>
</organism>
<dbReference type="PANTHER" id="PTHR14289">
    <property type="entry name" value="F-BOX ONLY PROTEIN 3"/>
    <property type="match status" value="1"/>
</dbReference>
<dbReference type="Proteomes" id="UP000183898">
    <property type="component" value="Unassembled WGS sequence"/>
</dbReference>
<sequence>MILRRAALALSRKIVCNASMAEGKKYEIAVKVHTTYLPEQSDEALDRYVFAYTIVLSNTGTVTAQLISRHWVIADGSGGVQEVRGLGVVGEQPLLKPGDSYEYTSGTAISTPVGSMKGSYQMVAEDGLRFDAPIPEFILSVPRILH</sequence>
<name>A0A1H8K8L5_9PROT</name>
<dbReference type="PROSITE" id="PS51087">
    <property type="entry name" value="APAG"/>
    <property type="match status" value="1"/>
</dbReference>